<dbReference type="OrthoDB" id="512616at2759"/>
<dbReference type="GO" id="GO:0005634">
    <property type="term" value="C:nucleus"/>
    <property type="evidence" value="ECO:0007669"/>
    <property type="project" value="TreeGrafter"/>
</dbReference>
<sequence length="184" mass="21129">MLNSAGISCHYYCLLFACGLRQGGEDEEGILGFLVDDIRTEARRGNRLNCRFCKKKGATSACAIPQCQVKFHIPCGLKNNILNQFFGNFNSFCPSHRPVQNIPLKFRSTNTDCSICYESISPTYPFYKELWTPCCKKWLHKDCIQKQAYSAGQFYFKCPLCNNEPLFKSEMRQFGIYAPEKLVR</sequence>
<dbReference type="SMART" id="SM00249">
    <property type="entry name" value="PHD"/>
    <property type="match status" value="1"/>
</dbReference>
<comment type="caution">
    <text evidence="7">The sequence shown here is derived from an EMBL/GenBank/DDBJ whole genome shotgun (WGS) entry which is preliminary data.</text>
</comment>
<dbReference type="AlphaFoldDB" id="A0A443SMB9"/>
<dbReference type="Proteomes" id="UP000288716">
    <property type="component" value="Unassembled WGS sequence"/>
</dbReference>
<feature type="domain" description="RING-type" evidence="5">
    <location>
        <begin position="113"/>
        <end position="162"/>
    </location>
</feature>
<keyword evidence="1" id="KW-0479">Metal-binding</keyword>
<keyword evidence="7" id="KW-0808">Transferase</keyword>
<accession>A0A443SMB9</accession>
<evidence type="ECO:0000313" key="7">
    <source>
        <dbReference type="EMBL" id="RWS28674.1"/>
    </source>
</evidence>
<dbReference type="InterPro" id="IPR001965">
    <property type="entry name" value="Znf_PHD"/>
</dbReference>
<protein>
    <submittedName>
        <fullName evidence="7">Putative serine/threonine-protein kinase nek3-like protein</fullName>
    </submittedName>
</protein>
<evidence type="ECO:0000256" key="1">
    <source>
        <dbReference type="ARBA" id="ARBA00022723"/>
    </source>
</evidence>
<proteinExistence type="predicted"/>
<dbReference type="VEuPathDB" id="VectorBase:LDEU003367"/>
<gene>
    <name evidence="7" type="ORF">B4U80_09139</name>
</gene>
<keyword evidence="7" id="KW-0418">Kinase</keyword>
<dbReference type="GO" id="GO:0008270">
    <property type="term" value="F:zinc ion binding"/>
    <property type="evidence" value="ECO:0007669"/>
    <property type="project" value="UniProtKB-KW"/>
</dbReference>
<dbReference type="EMBL" id="NCKV01001268">
    <property type="protein sequence ID" value="RWS28674.1"/>
    <property type="molecule type" value="Genomic_DNA"/>
</dbReference>
<keyword evidence="3" id="KW-0862">Zinc</keyword>
<keyword evidence="2 4" id="KW-0863">Zinc-finger</keyword>
<name>A0A443SMB9_9ACAR</name>
<evidence type="ECO:0000256" key="2">
    <source>
        <dbReference type="ARBA" id="ARBA00022771"/>
    </source>
</evidence>
<keyword evidence="8" id="KW-1185">Reference proteome</keyword>
<dbReference type="PROSITE" id="PS51805">
    <property type="entry name" value="EPHD"/>
    <property type="match status" value="1"/>
</dbReference>
<dbReference type="PANTHER" id="PTHR12420">
    <property type="entry name" value="PHD FINGER PROTEIN"/>
    <property type="match status" value="1"/>
</dbReference>
<dbReference type="PROSITE" id="PS50089">
    <property type="entry name" value="ZF_RING_2"/>
    <property type="match status" value="1"/>
</dbReference>
<feature type="domain" description="PHD-type" evidence="6">
    <location>
        <begin position="1"/>
        <end position="97"/>
    </location>
</feature>
<evidence type="ECO:0000256" key="3">
    <source>
        <dbReference type="ARBA" id="ARBA00022833"/>
    </source>
</evidence>
<evidence type="ECO:0000259" key="6">
    <source>
        <dbReference type="PROSITE" id="PS51805"/>
    </source>
</evidence>
<dbReference type="PANTHER" id="PTHR12420:SF42">
    <property type="entry name" value="G2_M PHASE-SPECIFIC E3 UBIQUITIN-PROTEIN LIGASE"/>
    <property type="match status" value="1"/>
</dbReference>
<dbReference type="Pfam" id="PF13771">
    <property type="entry name" value="zf-HC5HC2H"/>
    <property type="match status" value="1"/>
</dbReference>
<dbReference type="STRING" id="299467.A0A443SMB9"/>
<evidence type="ECO:0000259" key="5">
    <source>
        <dbReference type="PROSITE" id="PS50089"/>
    </source>
</evidence>
<dbReference type="InterPro" id="IPR013083">
    <property type="entry name" value="Znf_RING/FYVE/PHD"/>
</dbReference>
<dbReference type="GO" id="GO:0016301">
    <property type="term" value="F:kinase activity"/>
    <property type="evidence" value="ECO:0007669"/>
    <property type="project" value="UniProtKB-KW"/>
</dbReference>
<dbReference type="InterPro" id="IPR034732">
    <property type="entry name" value="EPHD"/>
</dbReference>
<reference evidence="7 8" key="1">
    <citation type="journal article" date="2018" name="Gigascience">
        <title>Genomes of trombidid mites reveal novel predicted allergens and laterally-transferred genes associated with secondary metabolism.</title>
        <authorList>
            <person name="Dong X."/>
            <person name="Chaisiri K."/>
            <person name="Xia D."/>
            <person name="Armstrong S.D."/>
            <person name="Fang Y."/>
            <person name="Donnelly M.J."/>
            <person name="Kadowaki T."/>
            <person name="McGarry J.W."/>
            <person name="Darby A.C."/>
            <person name="Makepeace B.L."/>
        </authorList>
    </citation>
    <scope>NUCLEOTIDE SEQUENCE [LARGE SCALE GENOMIC DNA]</scope>
    <source>
        <strain evidence="7">UoL-UT</strain>
    </source>
</reference>
<dbReference type="InterPro" id="IPR001841">
    <property type="entry name" value="Znf_RING"/>
</dbReference>
<evidence type="ECO:0000313" key="8">
    <source>
        <dbReference type="Proteomes" id="UP000288716"/>
    </source>
</evidence>
<dbReference type="InterPro" id="IPR051188">
    <property type="entry name" value="PHD-type_Zinc_Finger"/>
</dbReference>
<dbReference type="SUPFAM" id="SSF57850">
    <property type="entry name" value="RING/U-box"/>
    <property type="match status" value="1"/>
</dbReference>
<dbReference type="Gene3D" id="3.30.40.10">
    <property type="entry name" value="Zinc/RING finger domain, C3HC4 (zinc finger)"/>
    <property type="match status" value="2"/>
</dbReference>
<organism evidence="7 8">
    <name type="scientific">Leptotrombidium deliense</name>
    <dbReference type="NCBI Taxonomy" id="299467"/>
    <lineage>
        <taxon>Eukaryota</taxon>
        <taxon>Metazoa</taxon>
        <taxon>Ecdysozoa</taxon>
        <taxon>Arthropoda</taxon>
        <taxon>Chelicerata</taxon>
        <taxon>Arachnida</taxon>
        <taxon>Acari</taxon>
        <taxon>Acariformes</taxon>
        <taxon>Trombidiformes</taxon>
        <taxon>Prostigmata</taxon>
        <taxon>Anystina</taxon>
        <taxon>Parasitengona</taxon>
        <taxon>Trombiculoidea</taxon>
        <taxon>Trombiculidae</taxon>
        <taxon>Leptotrombidium</taxon>
    </lineage>
</organism>
<evidence type="ECO:0000256" key="4">
    <source>
        <dbReference type="PROSITE-ProRule" id="PRU00175"/>
    </source>
</evidence>